<keyword evidence="2" id="KW-0496">Mitochondrion</keyword>
<reference evidence="2" key="2">
    <citation type="submission" date="2019-03" db="EMBL/GenBank/DDBJ databases">
        <authorList>
            <person name="Lee H.-H."/>
            <person name="Tsai I.J."/>
        </authorList>
    </citation>
    <scope>NUCLEOTIDE SEQUENCE</scope>
    <source>
        <strain evidence="2">BCRC 35384</strain>
    </source>
</reference>
<evidence type="ECO:0000256" key="1">
    <source>
        <dbReference type="SAM" id="SignalP"/>
    </source>
</evidence>
<dbReference type="EMBL" id="MK623257">
    <property type="protein sequence ID" value="QEG56961.1"/>
    <property type="molecule type" value="Genomic_DNA"/>
</dbReference>
<accession>A0A5B9R908</accession>
<name>A0A5B9R908_9AGAM</name>
<sequence length="255" mass="29272">MNPLIESILLCLYLIVFSHKEVSNFLVKLKLVKILSKHPFYILSLLSPLSEKYLVLKPTLNKKGTLKSQSIINNQDPTQPGGNNLINGNKINPRGRGGIKLSSKVIIKFDQENFVIRSFQVNKSNLTKSILNVNRTVKKIGPVSELVNLGFMNNTSYIRTCSFFDIHLTISDYLKYGVITKQQYNNVFSSLISYASKQDINNSILITYKDELLNNEQNFYNILHNRLIYMNNTYSVLVLDYRTDSFVRLSYKAKN</sequence>
<dbReference type="AlphaFoldDB" id="A0A5B9R908"/>
<feature type="chain" id="PRO_5023122225" evidence="1">
    <location>
        <begin position="19"/>
        <end position="255"/>
    </location>
</feature>
<organism evidence="2">
    <name type="scientific">Porodaedalea pini</name>
    <dbReference type="NCBI Taxonomy" id="108901"/>
    <lineage>
        <taxon>Eukaryota</taxon>
        <taxon>Fungi</taxon>
        <taxon>Dikarya</taxon>
        <taxon>Basidiomycota</taxon>
        <taxon>Agaricomycotina</taxon>
        <taxon>Agaricomycetes</taxon>
        <taxon>Hymenochaetales</taxon>
        <taxon>Hymenochaetaceae</taxon>
        <taxon>Porodaedalea</taxon>
    </lineage>
</organism>
<proteinExistence type="predicted"/>
<gene>
    <name evidence="2" type="ORF">PPIT_000078</name>
</gene>
<reference evidence="2" key="1">
    <citation type="journal article" date="2019" name="Genome Biol. Evol.">
        <title>Evidence of extensive intraspecific noncoding reshuffling in a 169-kb mitochondrial genome of a basidiomycetous fungus.</title>
        <authorList>
            <person name="Lee H.H."/>
            <person name="Ke H.M."/>
            <person name="Lin C.I."/>
            <person name="Lee T.J."/>
            <person name="Chung C.L."/>
            <person name="Tsai I.J."/>
        </authorList>
    </citation>
    <scope>NUCLEOTIDE SEQUENCE</scope>
    <source>
        <strain evidence="2">BCRC 35384</strain>
    </source>
</reference>
<geneLocation type="mitochondrion" evidence="2"/>
<feature type="signal peptide" evidence="1">
    <location>
        <begin position="1"/>
        <end position="18"/>
    </location>
</feature>
<evidence type="ECO:0000313" key="2">
    <source>
        <dbReference type="EMBL" id="QEG56961.1"/>
    </source>
</evidence>
<keyword evidence="1" id="KW-0732">Signal</keyword>
<protein>
    <submittedName>
        <fullName evidence="2">Uncharacterized protein</fullName>
    </submittedName>
</protein>